<dbReference type="EMBL" id="IACT01002962">
    <property type="protein sequence ID" value="LAC22216.1"/>
    <property type="molecule type" value="mRNA"/>
</dbReference>
<dbReference type="PANTHER" id="PTHR23290">
    <property type="entry name" value="RRNA N6-ADENOSINE-METHYLTRANSFERASE METTL5"/>
    <property type="match status" value="1"/>
</dbReference>
<evidence type="ECO:0000259" key="1">
    <source>
        <dbReference type="Pfam" id="PF05175"/>
    </source>
</evidence>
<dbReference type="CDD" id="cd02440">
    <property type="entry name" value="AdoMet_MTases"/>
    <property type="match status" value="1"/>
</dbReference>
<dbReference type="GO" id="GO:0008988">
    <property type="term" value="F:rRNA (adenine-N6-)-methyltransferase activity"/>
    <property type="evidence" value="ECO:0007669"/>
    <property type="project" value="TreeGrafter"/>
</dbReference>
<dbReference type="PANTHER" id="PTHR23290:SF0">
    <property type="entry name" value="RRNA N6-ADENOSINE-METHYLTRANSFERASE METTL5"/>
    <property type="match status" value="1"/>
</dbReference>
<dbReference type="InterPro" id="IPR007848">
    <property type="entry name" value="Small_mtfrase_dom"/>
</dbReference>
<dbReference type="AlphaFoldDB" id="A0A2P2HZV0"/>
<organism evidence="2">
    <name type="scientific">Hirondellea gigas</name>
    <dbReference type="NCBI Taxonomy" id="1518452"/>
    <lineage>
        <taxon>Eukaryota</taxon>
        <taxon>Metazoa</taxon>
        <taxon>Ecdysozoa</taxon>
        <taxon>Arthropoda</taxon>
        <taxon>Crustacea</taxon>
        <taxon>Multicrustacea</taxon>
        <taxon>Malacostraca</taxon>
        <taxon>Eumalacostraca</taxon>
        <taxon>Peracarida</taxon>
        <taxon>Amphipoda</taxon>
        <taxon>Amphilochidea</taxon>
        <taxon>Lysianassida</taxon>
        <taxon>Lysianassidira</taxon>
        <taxon>Lysianassoidea</taxon>
        <taxon>Lysianassidae</taxon>
        <taxon>Hirondellea</taxon>
    </lineage>
</organism>
<evidence type="ECO:0000313" key="2">
    <source>
        <dbReference type="EMBL" id="LAB67140.1"/>
    </source>
</evidence>
<feature type="domain" description="Methyltransferase small" evidence="1">
    <location>
        <begin position="16"/>
        <end position="115"/>
    </location>
</feature>
<name>A0A2P2HZV0_9CRUS</name>
<accession>A0A2P2HZV0</accession>
<protein>
    <submittedName>
        <fullName evidence="2">Methyltransferase-like protein 5</fullName>
    </submittedName>
</protein>
<sequence length="179" mass="19693">MIFTAHNSYDDIAGCAVADLGCGCGMLTAGALALGAATVTGFDIDADALEICRVNMEELELTAVELVQCDVLQLHEQHSSRWHQHFHTVLLNPPFGTKHNQGADLAFLKAAACLTSNAVYSLHKSSTRSHVLKKANDFSLKGEVLAELRYNLPNTYKFHKKDSVDVKVDLIRFIKMPQH</sequence>
<reference evidence="3" key="1">
    <citation type="submission" date="2017-11" db="EMBL/GenBank/DDBJ databases">
        <title>The sensing device of the deep-sea amphipod.</title>
        <authorList>
            <person name="Kobayashi H."/>
            <person name="Nagahama T."/>
            <person name="Arai W."/>
            <person name="Sasagawa Y."/>
            <person name="Umeda M."/>
            <person name="Hayashi T."/>
            <person name="Nikaido I."/>
            <person name="Watanabe H."/>
            <person name="Oguri K."/>
            <person name="Kitazato H."/>
            <person name="Fujioka K."/>
            <person name="Kido Y."/>
            <person name="Takami H."/>
        </authorList>
    </citation>
    <scope>NUCLEOTIDE SEQUENCE</scope>
    <source>
        <tissue evidence="3">Whole body</tissue>
    </source>
</reference>
<keyword evidence="2" id="KW-0489">Methyltransferase</keyword>
<dbReference type="SUPFAM" id="SSF53335">
    <property type="entry name" value="S-adenosyl-L-methionine-dependent methyltransferases"/>
    <property type="match status" value="1"/>
</dbReference>
<dbReference type="Pfam" id="PF05175">
    <property type="entry name" value="MTS"/>
    <property type="match status" value="1"/>
</dbReference>
<dbReference type="Gene3D" id="3.40.50.150">
    <property type="entry name" value="Vaccinia Virus protein VP39"/>
    <property type="match status" value="1"/>
</dbReference>
<dbReference type="InterPro" id="IPR029063">
    <property type="entry name" value="SAM-dependent_MTases_sf"/>
</dbReference>
<reference evidence="2" key="2">
    <citation type="journal article" date="2018" name="Biosci. Biotechnol. Biochem.">
        <title>Polysaccharide hydrolase of the hadal zone amphipods Hirondellea gigas.</title>
        <authorList>
            <person name="Kobayashi H."/>
            <person name="Nagahama T."/>
            <person name="Arai W."/>
            <person name="Sasagawa Y."/>
            <person name="Umeda M."/>
            <person name="Hayashi T."/>
            <person name="Nikaido I."/>
            <person name="Watanabe H."/>
            <person name="Oguri K."/>
            <person name="Kitazato H."/>
            <person name="Fujioka K."/>
            <person name="Kido Y."/>
            <person name="Takami H."/>
        </authorList>
    </citation>
    <scope>NUCLEOTIDE SEQUENCE</scope>
    <source>
        <tissue evidence="2">Whole body</tissue>
    </source>
</reference>
<keyword evidence="2" id="KW-0808">Transferase</keyword>
<dbReference type="InterPro" id="IPR051720">
    <property type="entry name" value="rRNA_MeTrfase/Polyamine_Synth"/>
</dbReference>
<proteinExistence type="evidence at transcript level"/>
<dbReference type="EMBL" id="IACF01001440">
    <property type="protein sequence ID" value="LAB67140.1"/>
    <property type="molecule type" value="mRNA"/>
</dbReference>
<evidence type="ECO:0000313" key="3">
    <source>
        <dbReference type="EMBL" id="LAC22216.1"/>
    </source>
</evidence>